<evidence type="ECO:0000256" key="3">
    <source>
        <dbReference type="ARBA" id="ARBA00022741"/>
    </source>
</evidence>
<dbReference type="PANTHER" id="PTHR43553">
    <property type="entry name" value="HEAVY METAL TRANSPORTER"/>
    <property type="match status" value="1"/>
</dbReference>
<comment type="similarity">
    <text evidence="1">Belongs to the ABC transporter superfamily.</text>
</comment>
<dbReference type="GO" id="GO:0042626">
    <property type="term" value="F:ATPase-coupled transmembrane transporter activity"/>
    <property type="evidence" value="ECO:0007669"/>
    <property type="project" value="TreeGrafter"/>
</dbReference>
<dbReference type="GO" id="GO:0043190">
    <property type="term" value="C:ATP-binding cassette (ABC) transporter complex"/>
    <property type="evidence" value="ECO:0007669"/>
    <property type="project" value="TreeGrafter"/>
</dbReference>
<reference evidence="6" key="1">
    <citation type="submission" date="2019-03" db="EMBL/GenBank/DDBJ databases">
        <authorList>
            <person name="Hao L."/>
        </authorList>
    </citation>
    <scope>NUCLEOTIDE SEQUENCE</scope>
</reference>
<sequence>MGFIDLIDVSFSYPGQKRPALREVNLSIQKEGITAVTGPNGSGKTTFSKLITGILKPSTGSITVGGQTLASLTLSQIGRKIGYVFQNPGKQLFCETVEEEISFGLQNLGMPPDQVSRKAGEIMEYFELTRYSRSFPLSLSEGEKRRLAIAAVLALEPDMLVLDEPTTGLDPHRKKLLGDYLERIAASDRGVVIISHDHRFIGRHATRMLKLEGGQFLEL</sequence>
<dbReference type="SUPFAM" id="SSF52540">
    <property type="entry name" value="P-loop containing nucleoside triphosphate hydrolases"/>
    <property type="match status" value="1"/>
</dbReference>
<dbReference type="PROSITE" id="PS50893">
    <property type="entry name" value="ABC_TRANSPORTER_2"/>
    <property type="match status" value="1"/>
</dbReference>
<protein>
    <submittedName>
        <fullName evidence="6">Energy-coupling factor transporter ATP-binding protein EcfA2</fullName>
        <ecNumber evidence="6">3.6.3.-</ecNumber>
    </submittedName>
</protein>
<dbReference type="EMBL" id="CAADRN010000005">
    <property type="protein sequence ID" value="VFU11218.1"/>
    <property type="molecule type" value="Genomic_DNA"/>
</dbReference>
<evidence type="ECO:0000259" key="5">
    <source>
        <dbReference type="PROSITE" id="PS50893"/>
    </source>
</evidence>
<dbReference type="CDD" id="cd03225">
    <property type="entry name" value="ABC_cobalt_CbiO_domain1"/>
    <property type="match status" value="1"/>
</dbReference>
<evidence type="ECO:0000256" key="4">
    <source>
        <dbReference type="ARBA" id="ARBA00022840"/>
    </source>
</evidence>
<dbReference type="PANTHER" id="PTHR43553:SF24">
    <property type="entry name" value="ENERGY-COUPLING FACTOR TRANSPORTER ATP-BINDING PROTEIN ECFA1"/>
    <property type="match status" value="1"/>
</dbReference>
<dbReference type="GO" id="GO:0005524">
    <property type="term" value="F:ATP binding"/>
    <property type="evidence" value="ECO:0007669"/>
    <property type="project" value="UniProtKB-KW"/>
</dbReference>
<dbReference type="InterPro" id="IPR015856">
    <property type="entry name" value="ABC_transpr_CbiO/EcfA_su"/>
</dbReference>
<dbReference type="Pfam" id="PF00005">
    <property type="entry name" value="ABC_tran"/>
    <property type="match status" value="1"/>
</dbReference>
<keyword evidence="4 6" id="KW-0067">ATP-binding</keyword>
<evidence type="ECO:0000256" key="2">
    <source>
        <dbReference type="ARBA" id="ARBA00022448"/>
    </source>
</evidence>
<dbReference type="InterPro" id="IPR003439">
    <property type="entry name" value="ABC_transporter-like_ATP-bd"/>
</dbReference>
<proteinExistence type="inferred from homology"/>
<dbReference type="AlphaFoldDB" id="A0A485LUA1"/>
<dbReference type="EC" id="3.6.3.-" evidence="6"/>
<evidence type="ECO:0000313" key="6">
    <source>
        <dbReference type="EMBL" id="VFU11218.1"/>
    </source>
</evidence>
<accession>A0A485LUA1</accession>
<dbReference type="SMART" id="SM00382">
    <property type="entry name" value="AAA"/>
    <property type="match status" value="1"/>
</dbReference>
<keyword evidence="6" id="KW-0378">Hydrolase</keyword>
<keyword evidence="2" id="KW-0813">Transport</keyword>
<dbReference type="GO" id="GO:0016887">
    <property type="term" value="F:ATP hydrolysis activity"/>
    <property type="evidence" value="ECO:0007669"/>
    <property type="project" value="InterPro"/>
</dbReference>
<dbReference type="Gene3D" id="3.40.50.300">
    <property type="entry name" value="P-loop containing nucleotide triphosphate hydrolases"/>
    <property type="match status" value="1"/>
</dbReference>
<evidence type="ECO:0000256" key="1">
    <source>
        <dbReference type="ARBA" id="ARBA00005417"/>
    </source>
</evidence>
<feature type="domain" description="ABC transporter" evidence="5">
    <location>
        <begin position="4"/>
        <end position="219"/>
    </location>
</feature>
<dbReference type="InterPro" id="IPR003593">
    <property type="entry name" value="AAA+_ATPase"/>
</dbReference>
<organism evidence="6">
    <name type="scientific">anaerobic digester metagenome</name>
    <dbReference type="NCBI Taxonomy" id="1263854"/>
    <lineage>
        <taxon>unclassified sequences</taxon>
        <taxon>metagenomes</taxon>
        <taxon>ecological metagenomes</taxon>
    </lineage>
</organism>
<keyword evidence="3" id="KW-0547">Nucleotide-binding</keyword>
<gene>
    <name evidence="6" type="primary">ecfA2</name>
    <name evidence="6" type="ORF">SCFA_1020007</name>
</gene>
<dbReference type="InterPro" id="IPR027417">
    <property type="entry name" value="P-loop_NTPase"/>
</dbReference>
<dbReference type="InterPro" id="IPR050095">
    <property type="entry name" value="ECF_ABC_transporter_ATP-bd"/>
</dbReference>
<name>A0A485LUA1_9ZZZZ</name>